<evidence type="ECO:0000313" key="2">
    <source>
        <dbReference type="Proteomes" id="UP000051291"/>
    </source>
</evidence>
<organism evidence="1 2">
    <name type="scientific">Ligilactobacillus araffinosus DSM 20653</name>
    <dbReference type="NCBI Taxonomy" id="1423820"/>
    <lineage>
        <taxon>Bacteria</taxon>
        <taxon>Bacillati</taxon>
        <taxon>Bacillota</taxon>
        <taxon>Bacilli</taxon>
        <taxon>Lactobacillales</taxon>
        <taxon>Lactobacillaceae</taxon>
        <taxon>Ligilactobacillus</taxon>
    </lineage>
</organism>
<dbReference type="Gene3D" id="3.10.450.130">
    <property type="entry name" value="folded 79 residue fragment of lin0334 like domains"/>
    <property type="match status" value="1"/>
</dbReference>
<dbReference type="Proteomes" id="UP000051291">
    <property type="component" value="Unassembled WGS sequence"/>
</dbReference>
<gene>
    <name evidence="1" type="ORF">FC64_GL000928</name>
</gene>
<dbReference type="EMBL" id="AYYZ01000029">
    <property type="protein sequence ID" value="KRM51739.1"/>
    <property type="molecule type" value="Genomic_DNA"/>
</dbReference>
<accession>A0A0R1ZID4</accession>
<reference evidence="1 2" key="1">
    <citation type="journal article" date="2015" name="Genome Announc.">
        <title>Expanding the biotechnology potential of lactobacilli through comparative genomics of 213 strains and associated genera.</title>
        <authorList>
            <person name="Sun Z."/>
            <person name="Harris H.M."/>
            <person name="McCann A."/>
            <person name="Guo C."/>
            <person name="Argimon S."/>
            <person name="Zhang W."/>
            <person name="Yang X."/>
            <person name="Jeffery I.B."/>
            <person name="Cooney J.C."/>
            <person name="Kagawa T.F."/>
            <person name="Liu W."/>
            <person name="Song Y."/>
            <person name="Salvetti E."/>
            <person name="Wrobel A."/>
            <person name="Rasinkangas P."/>
            <person name="Parkhill J."/>
            <person name="Rea M.C."/>
            <person name="O'Sullivan O."/>
            <person name="Ritari J."/>
            <person name="Douillard F.P."/>
            <person name="Paul Ross R."/>
            <person name="Yang R."/>
            <person name="Briner A.E."/>
            <person name="Felis G.E."/>
            <person name="de Vos W.M."/>
            <person name="Barrangou R."/>
            <person name="Klaenhammer T.R."/>
            <person name="Caufield P.W."/>
            <person name="Cui Y."/>
            <person name="Zhang H."/>
            <person name="O'Toole P.W."/>
        </authorList>
    </citation>
    <scope>NUCLEOTIDE SEQUENCE [LARGE SCALE GENOMIC DNA]</scope>
    <source>
        <strain evidence="1 2">DSM 20653</strain>
    </source>
</reference>
<dbReference type="PATRIC" id="fig|1423820.4.peg.952"/>
<sequence>MRKKAEDYILREARIGLKVYFEKYYNGVDPNSIKMEIKFHHHMVSGPYVEGYVNGDKDLNFDCDVIKVPKDKMDNEQDKLGMVIAISGTSYKLDKTMKYEYSDNNPNRKIEKRPSELIPKSEVEKAKKDRYLLNFIPEMMHY</sequence>
<evidence type="ECO:0000313" key="1">
    <source>
        <dbReference type="EMBL" id="KRM51739.1"/>
    </source>
</evidence>
<protein>
    <submittedName>
        <fullName evidence="1">Uncharacterized protein</fullName>
    </submittedName>
</protein>
<name>A0A0R1ZID4_9LACO</name>
<comment type="caution">
    <text evidence="1">The sequence shown here is derived from an EMBL/GenBank/DDBJ whole genome shotgun (WGS) entry which is preliminary data.</text>
</comment>
<proteinExistence type="predicted"/>
<dbReference type="AlphaFoldDB" id="A0A0R1ZID4"/>
<keyword evidence="2" id="KW-1185">Reference proteome</keyword>